<accession>A0A841H4C5</accession>
<sequence length="71" mass="8332">MNLHKLVRYRRHEADTPLFSGHVARKYRRPQPEPPEEVFRETLLAAFDAIRGMEIDDVFPANQTANVELRD</sequence>
<keyword evidence="2" id="KW-1185">Reference proteome</keyword>
<dbReference type="Proteomes" id="UP000582837">
    <property type="component" value="Unassembled WGS sequence"/>
</dbReference>
<evidence type="ECO:0000313" key="1">
    <source>
        <dbReference type="EMBL" id="MBB6072828.1"/>
    </source>
</evidence>
<protein>
    <submittedName>
        <fullName evidence="1">Uncharacterized protein</fullName>
    </submittedName>
</protein>
<dbReference type="EMBL" id="JACHIA010000018">
    <property type="protein sequence ID" value="MBB6072828.1"/>
    <property type="molecule type" value="Genomic_DNA"/>
</dbReference>
<dbReference type="RefSeq" id="WP_170035450.1">
    <property type="nucleotide sequence ID" value="NZ_JABDTL010000001.1"/>
</dbReference>
<dbReference type="AlphaFoldDB" id="A0A841H4C5"/>
<proteinExistence type="predicted"/>
<reference evidence="1 2" key="1">
    <citation type="submission" date="2020-08" db="EMBL/GenBank/DDBJ databases">
        <title>Genomic Encyclopedia of Type Strains, Phase IV (KMG-IV): sequencing the most valuable type-strain genomes for metagenomic binning, comparative biology and taxonomic classification.</title>
        <authorList>
            <person name="Goeker M."/>
        </authorList>
    </citation>
    <scope>NUCLEOTIDE SEQUENCE [LARGE SCALE GENOMIC DNA]</scope>
    <source>
        <strain evidence="1 2">DSM 29007</strain>
    </source>
</reference>
<gene>
    <name evidence="1" type="ORF">HNQ61_004492</name>
</gene>
<comment type="caution">
    <text evidence="1">The sequence shown here is derived from an EMBL/GenBank/DDBJ whole genome shotgun (WGS) entry which is preliminary data.</text>
</comment>
<organism evidence="1 2">
    <name type="scientific">Longimicrobium terrae</name>
    <dbReference type="NCBI Taxonomy" id="1639882"/>
    <lineage>
        <taxon>Bacteria</taxon>
        <taxon>Pseudomonadati</taxon>
        <taxon>Gemmatimonadota</taxon>
        <taxon>Longimicrobiia</taxon>
        <taxon>Longimicrobiales</taxon>
        <taxon>Longimicrobiaceae</taxon>
        <taxon>Longimicrobium</taxon>
    </lineage>
</organism>
<evidence type="ECO:0000313" key="2">
    <source>
        <dbReference type="Proteomes" id="UP000582837"/>
    </source>
</evidence>
<name>A0A841H4C5_9BACT</name>